<feature type="domain" description="SLH" evidence="1">
    <location>
        <begin position="427"/>
        <end position="499"/>
    </location>
</feature>
<dbReference type="EMBL" id="JGZB01000002">
    <property type="protein sequence ID" value="KFI69343.1"/>
    <property type="molecule type" value="Genomic_DNA"/>
</dbReference>
<reference evidence="2 3" key="1">
    <citation type="submission" date="2014-03" db="EMBL/GenBank/DDBJ databases">
        <title>Genomics of Bifidobacteria.</title>
        <authorList>
            <person name="Ventura M."/>
            <person name="Milani C."/>
            <person name="Lugli G.A."/>
        </authorList>
    </citation>
    <scope>NUCLEOTIDE SEQUENCE [LARGE SCALE GENOMIC DNA]</scope>
    <source>
        <strain evidence="2 3">LMG 11591</strain>
    </source>
</reference>
<organism evidence="2 3">
    <name type="scientific">Bifidobacterium magnum</name>
    <dbReference type="NCBI Taxonomy" id="1692"/>
    <lineage>
        <taxon>Bacteria</taxon>
        <taxon>Bacillati</taxon>
        <taxon>Actinomycetota</taxon>
        <taxon>Actinomycetes</taxon>
        <taxon>Bifidobacteriales</taxon>
        <taxon>Bifidobacteriaceae</taxon>
        <taxon>Bifidobacterium</taxon>
    </lineage>
</organism>
<dbReference type="InterPro" id="IPR023296">
    <property type="entry name" value="Glyco_hydro_beta-prop_sf"/>
</dbReference>
<dbReference type="AlphaFoldDB" id="A0A087BE93"/>
<accession>A0A087BE93</accession>
<dbReference type="eggNOG" id="COG3391">
    <property type="taxonomic scope" value="Bacteria"/>
</dbReference>
<gene>
    <name evidence="2" type="ORF">BMAGN_1117</name>
</gene>
<sequence length="565" mass="62885">MNFQRISEAFVDENPNDASKQWAKGSGSAENPVAVPGASWKRTGKLWPFSCPSIIYHNGYFWMLANESNGGDDGKLGLVVSFSKDLVNWADQKQIKVDVPNLKADNNDKTRFDAVAADWAVMPNGKIAVVVSMGRYGSFHGQSEKDTMYPYLVTFDELSTTKDPAKNPMENQVTERHSAATLINLPIDSYNDTHNNRIDGSWYFEGDLAYLSIKRKGVTNEIYSTDKNLSNVGNKSSWKTVNANVLTGYEAPSMTKFNGRYYYFTDELATWTPDDHVRKPYQRTGTHVQIGTTMTNFSGVKRVQAIGKNANGSIRNYTVAQNNNANGDGPRHGTVITVTDPAAKKVVWERYHSQKYAPAQTMYHFWDVKYTNNRDHEDDVEWLGVTGITTGFPDGSFGGLRTVIRQDMAAFLYRLAGSPAFDEASAANPFSDVVKGKTSHSKEILWLASTGITTGWDIKDADGNVIRKEFRPGANVVRQDMSAFLHRLADYQKATPTLGTALEFTDVTMDGDNKTPHAEDIEWLSRTGVTTGWIEKDGTRTFRGGSSVVRQDMAAFLHRMSVNVL</sequence>
<comment type="caution">
    <text evidence="2">The sequence shown here is derived from an EMBL/GenBank/DDBJ whole genome shotgun (WGS) entry which is preliminary data.</text>
</comment>
<dbReference type="SUPFAM" id="SSF75005">
    <property type="entry name" value="Arabinanase/levansucrase/invertase"/>
    <property type="match status" value="1"/>
</dbReference>
<keyword evidence="3" id="KW-1185">Reference proteome</keyword>
<feature type="domain" description="SLH" evidence="1">
    <location>
        <begin position="504"/>
        <end position="565"/>
    </location>
</feature>
<evidence type="ECO:0000259" key="1">
    <source>
        <dbReference type="PROSITE" id="PS51272"/>
    </source>
</evidence>
<dbReference type="PANTHER" id="PTHR43301:SF3">
    <property type="entry name" value="ARABINAN ENDO-1,5-ALPHA-L-ARABINOSIDASE A-RELATED"/>
    <property type="match status" value="1"/>
</dbReference>
<name>A0A087BE93_9BIFI</name>
<evidence type="ECO:0000313" key="3">
    <source>
        <dbReference type="Proteomes" id="UP000029052"/>
    </source>
</evidence>
<dbReference type="Gene3D" id="2.115.10.20">
    <property type="entry name" value="Glycosyl hydrolase domain, family 43"/>
    <property type="match status" value="1"/>
</dbReference>
<dbReference type="RefSeq" id="WP_022859721.1">
    <property type="nucleotide sequence ID" value="NZ_JGZB01000002.1"/>
</dbReference>
<dbReference type="PANTHER" id="PTHR43301">
    <property type="entry name" value="ARABINAN ENDO-1,5-ALPHA-L-ARABINOSIDASE"/>
    <property type="match status" value="1"/>
</dbReference>
<protein>
    <recommendedName>
        <fullName evidence="1">SLH domain-containing protein</fullName>
    </recommendedName>
</protein>
<dbReference type="PROSITE" id="PS51272">
    <property type="entry name" value="SLH"/>
    <property type="match status" value="3"/>
</dbReference>
<evidence type="ECO:0000313" key="2">
    <source>
        <dbReference type="EMBL" id="KFI69343.1"/>
    </source>
</evidence>
<dbReference type="InterPro" id="IPR001119">
    <property type="entry name" value="SLH_dom"/>
</dbReference>
<feature type="domain" description="SLH" evidence="1">
    <location>
        <begin position="362"/>
        <end position="426"/>
    </location>
</feature>
<proteinExistence type="predicted"/>
<dbReference type="Proteomes" id="UP000029052">
    <property type="component" value="Unassembled WGS sequence"/>
</dbReference>
<dbReference type="InterPro" id="IPR050727">
    <property type="entry name" value="GH43_arabinanases"/>
</dbReference>